<name>A0A402AWG9_9CHLR</name>
<accession>A0A402AWG9</accession>
<dbReference type="SUPFAM" id="SSF53756">
    <property type="entry name" value="UDP-Glycosyltransferase/glycogen phosphorylase"/>
    <property type="match status" value="1"/>
</dbReference>
<dbReference type="Proteomes" id="UP000287188">
    <property type="component" value="Unassembled WGS sequence"/>
</dbReference>
<dbReference type="InterPro" id="IPR028098">
    <property type="entry name" value="Glyco_trans_4-like_N"/>
</dbReference>
<dbReference type="Gene3D" id="3.40.50.2000">
    <property type="entry name" value="Glycogen Phosphorylase B"/>
    <property type="match status" value="1"/>
</dbReference>
<dbReference type="OrthoDB" id="9813214at2"/>
<organism evidence="2 3">
    <name type="scientific">Dictyobacter kobayashii</name>
    <dbReference type="NCBI Taxonomy" id="2014872"/>
    <lineage>
        <taxon>Bacteria</taxon>
        <taxon>Bacillati</taxon>
        <taxon>Chloroflexota</taxon>
        <taxon>Ktedonobacteria</taxon>
        <taxon>Ktedonobacterales</taxon>
        <taxon>Dictyobacteraceae</taxon>
        <taxon>Dictyobacter</taxon>
    </lineage>
</organism>
<evidence type="ECO:0000313" key="2">
    <source>
        <dbReference type="EMBL" id="GCE23482.1"/>
    </source>
</evidence>
<proteinExistence type="predicted"/>
<keyword evidence="3" id="KW-1185">Reference proteome</keyword>
<comment type="caution">
    <text evidence="2">The sequence shown here is derived from an EMBL/GenBank/DDBJ whole genome shotgun (WGS) entry which is preliminary data.</text>
</comment>
<dbReference type="Pfam" id="PF13439">
    <property type="entry name" value="Glyco_transf_4"/>
    <property type="match status" value="1"/>
</dbReference>
<reference evidence="3" key="1">
    <citation type="submission" date="2018-12" db="EMBL/GenBank/DDBJ databases">
        <title>Tengunoibacter tsumagoiensis gen. nov., sp. nov., Dictyobacter kobayashii sp. nov., D. alpinus sp. nov., and D. joshuensis sp. nov. and description of Dictyobacteraceae fam. nov. within the order Ktedonobacterales isolated from Tengu-no-mugimeshi.</title>
        <authorList>
            <person name="Wang C.M."/>
            <person name="Zheng Y."/>
            <person name="Sakai Y."/>
            <person name="Toyoda A."/>
            <person name="Minakuchi Y."/>
            <person name="Abe K."/>
            <person name="Yokota A."/>
            <person name="Yabe S."/>
        </authorList>
    </citation>
    <scope>NUCLEOTIDE SEQUENCE [LARGE SCALE GENOMIC DNA]</scope>
    <source>
        <strain evidence="3">Uno11</strain>
    </source>
</reference>
<dbReference type="AlphaFoldDB" id="A0A402AWG9"/>
<protein>
    <recommendedName>
        <fullName evidence="1">Glycosyltransferase subfamily 4-like N-terminal domain-containing protein</fullName>
    </recommendedName>
</protein>
<gene>
    <name evidence="2" type="ORF">KDK_72820</name>
</gene>
<dbReference type="RefSeq" id="WP_126556914.1">
    <property type="nucleotide sequence ID" value="NZ_BIFS01000002.1"/>
</dbReference>
<evidence type="ECO:0000313" key="3">
    <source>
        <dbReference type="Proteomes" id="UP000287188"/>
    </source>
</evidence>
<feature type="domain" description="Glycosyltransferase subfamily 4-like N-terminal" evidence="1">
    <location>
        <begin position="42"/>
        <end position="191"/>
    </location>
</feature>
<dbReference type="EMBL" id="BIFS01000002">
    <property type="protein sequence ID" value="GCE23482.1"/>
    <property type="molecule type" value="Genomic_DNA"/>
</dbReference>
<sequence>MKMIFPANEKSYVEDLQLPASLHVCVHVVRDIHSDVRLQRNAGTLAAAGCQVTVVDVATTNHQPLLEPYTYQIQHIAVNQQFKRTRFEQHGWFKALTVFIRSTIALLKLSADIYHACELTALPACYVAALVRRKPLIFEAYELPLQDMPLAAMKKSRRVFYALMKCCLKYILPRCAAVITVSPPIVQELQRLSHSTNYPVT</sequence>
<evidence type="ECO:0000259" key="1">
    <source>
        <dbReference type="Pfam" id="PF13439"/>
    </source>
</evidence>